<protein>
    <submittedName>
        <fullName evidence="1">Uncharacterized protein</fullName>
    </submittedName>
</protein>
<reference evidence="1" key="1">
    <citation type="submission" date="2023-03" db="EMBL/GenBank/DDBJ databases">
        <authorList>
            <person name="Steffen K."/>
            <person name="Cardenas P."/>
        </authorList>
    </citation>
    <scope>NUCLEOTIDE SEQUENCE</scope>
</reference>
<name>A0AA35X0W0_GEOBA</name>
<dbReference type="AlphaFoldDB" id="A0AA35X0W0"/>
<gene>
    <name evidence="1" type="ORF">GBAR_LOCUS22908</name>
</gene>
<keyword evidence="2" id="KW-1185">Reference proteome</keyword>
<evidence type="ECO:0000313" key="1">
    <source>
        <dbReference type="EMBL" id="CAI8041198.1"/>
    </source>
</evidence>
<evidence type="ECO:0000313" key="2">
    <source>
        <dbReference type="Proteomes" id="UP001174909"/>
    </source>
</evidence>
<comment type="caution">
    <text evidence="1">The sequence shown here is derived from an EMBL/GenBank/DDBJ whole genome shotgun (WGS) entry which is preliminary data.</text>
</comment>
<dbReference type="EMBL" id="CASHTH010003168">
    <property type="protein sequence ID" value="CAI8041198.1"/>
    <property type="molecule type" value="Genomic_DNA"/>
</dbReference>
<proteinExistence type="predicted"/>
<dbReference type="Proteomes" id="UP001174909">
    <property type="component" value="Unassembled WGS sequence"/>
</dbReference>
<accession>A0AA35X0W0</accession>
<sequence length="34" mass="3705">MLQGLCKVYIPLGSFVAVADRITASKSYSSIRTE</sequence>
<organism evidence="1 2">
    <name type="scientific">Geodia barretti</name>
    <name type="common">Barrett's horny sponge</name>
    <dbReference type="NCBI Taxonomy" id="519541"/>
    <lineage>
        <taxon>Eukaryota</taxon>
        <taxon>Metazoa</taxon>
        <taxon>Porifera</taxon>
        <taxon>Demospongiae</taxon>
        <taxon>Heteroscleromorpha</taxon>
        <taxon>Tetractinellida</taxon>
        <taxon>Astrophorina</taxon>
        <taxon>Geodiidae</taxon>
        <taxon>Geodia</taxon>
    </lineage>
</organism>